<comment type="similarity">
    <text evidence="2">Belongs to the ABC transporter superfamily.</text>
</comment>
<evidence type="ECO:0000256" key="6">
    <source>
        <dbReference type="ARBA" id="ARBA00022840"/>
    </source>
</evidence>
<dbReference type="AlphaFoldDB" id="A0AA41YUC0"/>
<keyword evidence="7" id="KW-0472">Membrane</keyword>
<dbReference type="GO" id="GO:0005886">
    <property type="term" value="C:plasma membrane"/>
    <property type="evidence" value="ECO:0007669"/>
    <property type="project" value="UniProtKB-SubCell"/>
</dbReference>
<keyword evidence="3" id="KW-0813">Transport</keyword>
<dbReference type="InterPro" id="IPR013563">
    <property type="entry name" value="Oligopep_ABC_C"/>
</dbReference>
<dbReference type="GO" id="GO:0016887">
    <property type="term" value="F:ATP hydrolysis activity"/>
    <property type="evidence" value="ECO:0007669"/>
    <property type="project" value="InterPro"/>
</dbReference>
<reference evidence="9" key="2">
    <citation type="submission" date="2022-10" db="EMBL/GenBank/DDBJ databases">
        <authorList>
            <person name="Trinh H.N."/>
        </authorList>
    </citation>
    <scope>NUCLEOTIDE SEQUENCE</scope>
    <source>
        <strain evidence="9">RN2-1</strain>
    </source>
</reference>
<dbReference type="PANTHER" id="PTHR43297:SF2">
    <property type="entry name" value="DIPEPTIDE TRANSPORT ATP-BINDING PROTEIN DPPD"/>
    <property type="match status" value="1"/>
</dbReference>
<dbReference type="PANTHER" id="PTHR43297">
    <property type="entry name" value="OLIGOPEPTIDE TRANSPORT ATP-BINDING PROTEIN APPD"/>
    <property type="match status" value="1"/>
</dbReference>
<evidence type="ECO:0000256" key="3">
    <source>
        <dbReference type="ARBA" id="ARBA00022448"/>
    </source>
</evidence>
<dbReference type="SUPFAM" id="SSF52540">
    <property type="entry name" value="P-loop containing nucleoside triphosphate hydrolases"/>
    <property type="match status" value="1"/>
</dbReference>
<keyword evidence="5" id="KW-0547">Nucleotide-binding</keyword>
<dbReference type="Pfam" id="PF08352">
    <property type="entry name" value="oligo_HPY"/>
    <property type="match status" value="1"/>
</dbReference>
<dbReference type="Gene3D" id="3.40.50.300">
    <property type="entry name" value="P-loop containing nucleotide triphosphate hydrolases"/>
    <property type="match status" value="1"/>
</dbReference>
<evidence type="ECO:0000256" key="5">
    <source>
        <dbReference type="ARBA" id="ARBA00022741"/>
    </source>
</evidence>
<proteinExistence type="inferred from homology"/>
<evidence type="ECO:0000256" key="1">
    <source>
        <dbReference type="ARBA" id="ARBA00004417"/>
    </source>
</evidence>
<dbReference type="GO" id="GO:0005524">
    <property type="term" value="F:ATP binding"/>
    <property type="evidence" value="ECO:0007669"/>
    <property type="project" value="UniProtKB-KW"/>
</dbReference>
<gene>
    <name evidence="9" type="ORF">OL599_13390</name>
</gene>
<keyword evidence="4" id="KW-1003">Cell membrane</keyword>
<dbReference type="NCBIfam" id="TIGR01727">
    <property type="entry name" value="oligo_HPY"/>
    <property type="match status" value="1"/>
</dbReference>
<evidence type="ECO:0000259" key="8">
    <source>
        <dbReference type="PROSITE" id="PS50893"/>
    </source>
</evidence>
<comment type="subcellular location">
    <subcellularLocation>
        <location evidence="1">Cell inner membrane</location>
        <topology evidence="1">Peripheral membrane protein</topology>
    </subcellularLocation>
</comment>
<comment type="caution">
    <text evidence="9">The sequence shown here is derived from an EMBL/GenBank/DDBJ whole genome shotgun (WGS) entry which is preliminary data.</text>
</comment>
<dbReference type="GO" id="GO:0055085">
    <property type="term" value="P:transmembrane transport"/>
    <property type="evidence" value="ECO:0007669"/>
    <property type="project" value="UniProtKB-ARBA"/>
</dbReference>
<evidence type="ECO:0000256" key="4">
    <source>
        <dbReference type="ARBA" id="ARBA00022475"/>
    </source>
</evidence>
<reference evidence="9" key="1">
    <citation type="submission" date="2022-09" db="EMBL/GenBank/DDBJ databases">
        <title>Rhodovastum sp. nov. RN2-1 isolated from soil in Seongnam, South Korea.</title>
        <authorList>
            <person name="Le N.T."/>
        </authorList>
    </citation>
    <scope>NUCLEOTIDE SEQUENCE</scope>
    <source>
        <strain evidence="9">RN2-1</strain>
    </source>
</reference>
<dbReference type="SMART" id="SM00382">
    <property type="entry name" value="AAA"/>
    <property type="match status" value="1"/>
</dbReference>
<evidence type="ECO:0000256" key="7">
    <source>
        <dbReference type="ARBA" id="ARBA00023136"/>
    </source>
</evidence>
<sequence length="323" mass="35138">MSLLEVRDLTTAFKTERGEVTAVEDISFDLDEGEILGIVGESGSGKSVTALTIMGLLPQPPARVVRGSVHFAGELLTGMSETRLERIRGAGISMVFQEPMTSLNPVLTIGEQIMETVRAHEAISVRDQRLRAIEMLDRVGIPSAVRRLGDYPHQMSGGQRQRVMIAMALACRPRLLIADEPTTALDVTIQAQVLDLLMDLRDELGMAIMIITHNMGVIAETADRVLVMYAGRIVEQAPVARLFDRPLHPYTRGLLDCVPTLEQDRNRLVAIPGSLPEPARRPAGCRFAPRCGHRIDACSAAIPPLVAVDASHASACIRTDILA</sequence>
<dbReference type="FunFam" id="3.40.50.300:FF:000016">
    <property type="entry name" value="Oligopeptide ABC transporter ATP-binding component"/>
    <property type="match status" value="1"/>
</dbReference>
<evidence type="ECO:0000256" key="2">
    <source>
        <dbReference type="ARBA" id="ARBA00005417"/>
    </source>
</evidence>
<protein>
    <submittedName>
        <fullName evidence="9">ABC transporter ATP-binding protein</fullName>
    </submittedName>
</protein>
<evidence type="ECO:0000313" key="10">
    <source>
        <dbReference type="Proteomes" id="UP001165679"/>
    </source>
</evidence>
<organism evidence="9 10">
    <name type="scientific">Limobrevibacterium gyesilva</name>
    <dbReference type="NCBI Taxonomy" id="2991712"/>
    <lineage>
        <taxon>Bacteria</taxon>
        <taxon>Pseudomonadati</taxon>
        <taxon>Pseudomonadota</taxon>
        <taxon>Alphaproteobacteria</taxon>
        <taxon>Acetobacterales</taxon>
        <taxon>Acetobacteraceae</taxon>
        <taxon>Limobrevibacterium</taxon>
    </lineage>
</organism>
<keyword evidence="10" id="KW-1185">Reference proteome</keyword>
<dbReference type="InterPro" id="IPR003439">
    <property type="entry name" value="ABC_transporter-like_ATP-bd"/>
</dbReference>
<dbReference type="Pfam" id="PF00005">
    <property type="entry name" value="ABC_tran"/>
    <property type="match status" value="1"/>
</dbReference>
<dbReference type="EMBL" id="JAPDNT010000009">
    <property type="protein sequence ID" value="MCW3475572.1"/>
    <property type="molecule type" value="Genomic_DNA"/>
</dbReference>
<dbReference type="PROSITE" id="PS00211">
    <property type="entry name" value="ABC_TRANSPORTER_1"/>
    <property type="match status" value="1"/>
</dbReference>
<dbReference type="PROSITE" id="PS50893">
    <property type="entry name" value="ABC_TRANSPORTER_2"/>
    <property type="match status" value="1"/>
</dbReference>
<name>A0AA41YUC0_9PROT</name>
<accession>A0AA41YUC0</accession>
<dbReference type="RefSeq" id="WP_264714286.1">
    <property type="nucleotide sequence ID" value="NZ_JAPDNT010000009.1"/>
</dbReference>
<dbReference type="Proteomes" id="UP001165679">
    <property type="component" value="Unassembled WGS sequence"/>
</dbReference>
<evidence type="ECO:0000313" key="9">
    <source>
        <dbReference type="EMBL" id="MCW3475572.1"/>
    </source>
</evidence>
<keyword evidence="6 9" id="KW-0067">ATP-binding</keyword>
<dbReference type="GO" id="GO:0015833">
    <property type="term" value="P:peptide transport"/>
    <property type="evidence" value="ECO:0007669"/>
    <property type="project" value="InterPro"/>
</dbReference>
<dbReference type="InterPro" id="IPR027417">
    <property type="entry name" value="P-loop_NTPase"/>
</dbReference>
<dbReference type="InterPro" id="IPR017871">
    <property type="entry name" value="ABC_transporter-like_CS"/>
</dbReference>
<dbReference type="InterPro" id="IPR003593">
    <property type="entry name" value="AAA+_ATPase"/>
</dbReference>
<feature type="domain" description="ABC transporter" evidence="8">
    <location>
        <begin position="4"/>
        <end position="255"/>
    </location>
</feature>
<dbReference type="InterPro" id="IPR050388">
    <property type="entry name" value="ABC_Ni/Peptide_Import"/>
</dbReference>
<dbReference type="CDD" id="cd03257">
    <property type="entry name" value="ABC_NikE_OppD_transporters"/>
    <property type="match status" value="1"/>
</dbReference>